<evidence type="ECO:0000256" key="2">
    <source>
        <dbReference type="ARBA" id="ARBA00022741"/>
    </source>
</evidence>
<dbReference type="SUPFAM" id="SSF56112">
    <property type="entry name" value="Protein kinase-like (PK-like)"/>
    <property type="match status" value="1"/>
</dbReference>
<reference evidence="7 8" key="1">
    <citation type="journal article" date="2020" name="bioRxiv">
        <title>Metabolic contributions of an alphaproteobacterial endosymbiont in the apicomplexan Cardiosporidium cionae.</title>
        <authorList>
            <person name="Hunter E.S."/>
            <person name="Paight C.J."/>
            <person name="Lane C.E."/>
        </authorList>
    </citation>
    <scope>NUCLEOTIDE SEQUENCE [LARGE SCALE GENOMIC DNA]</scope>
    <source>
        <strain evidence="7">ESH_2018</strain>
    </source>
</reference>
<dbReference type="PROSITE" id="PS00108">
    <property type="entry name" value="PROTEIN_KINASE_ST"/>
    <property type="match status" value="1"/>
</dbReference>
<organism evidence="7 8">
    <name type="scientific">Cardiosporidium cionae</name>
    <dbReference type="NCBI Taxonomy" id="476202"/>
    <lineage>
        <taxon>Eukaryota</taxon>
        <taxon>Sar</taxon>
        <taxon>Alveolata</taxon>
        <taxon>Apicomplexa</taxon>
        <taxon>Aconoidasida</taxon>
        <taxon>Nephromycida</taxon>
        <taxon>Cardiosporidium</taxon>
    </lineage>
</organism>
<dbReference type="SMART" id="SM00220">
    <property type="entry name" value="S_TKc"/>
    <property type="match status" value="1"/>
</dbReference>
<proteinExistence type="predicted"/>
<dbReference type="PROSITE" id="PS50011">
    <property type="entry name" value="PROTEIN_KINASE_DOM"/>
    <property type="match status" value="1"/>
</dbReference>
<dbReference type="PANTHER" id="PTHR44329">
    <property type="entry name" value="SERINE/THREONINE-PROTEIN KINASE TNNI3K-RELATED"/>
    <property type="match status" value="1"/>
</dbReference>
<comment type="caution">
    <text evidence="7">The sequence shown here is derived from an EMBL/GenBank/DDBJ whole genome shotgun (WGS) entry which is preliminary data.</text>
</comment>
<protein>
    <recommendedName>
        <fullName evidence="6">Protein kinase domain-containing protein</fullName>
    </recommendedName>
</protein>
<dbReference type="Pfam" id="PF00069">
    <property type="entry name" value="Pkinase"/>
    <property type="match status" value="1"/>
</dbReference>
<keyword evidence="2" id="KW-0547">Nucleotide-binding</keyword>
<evidence type="ECO:0000313" key="7">
    <source>
        <dbReference type="EMBL" id="KAF8822267.1"/>
    </source>
</evidence>
<feature type="region of interest" description="Disordered" evidence="5">
    <location>
        <begin position="408"/>
        <end position="428"/>
    </location>
</feature>
<feature type="domain" description="Protein kinase" evidence="6">
    <location>
        <begin position="851"/>
        <end position="1045"/>
    </location>
</feature>
<accession>A0ABQ7JE24</accession>
<dbReference type="PANTHER" id="PTHR44329:SF288">
    <property type="entry name" value="MITOGEN-ACTIVATED PROTEIN KINASE KINASE KINASE 20"/>
    <property type="match status" value="1"/>
</dbReference>
<evidence type="ECO:0000256" key="5">
    <source>
        <dbReference type="SAM" id="MobiDB-lite"/>
    </source>
</evidence>
<sequence length="1045" mass="117015">MDMWRGGSVTEYKHHCQIELHMPLPGNFSVGKFDPMTHFHLLNETVSFISMYPRINFESCIKQTDSLLVCCIACDLLLLLEPLGQNKTSAMGIWAKHSFDGNITSETHPIWAPCKIRNASKECVNALDCVYKDMPPSSKQPVIKKHLSKERIRSVFPQSSQNGSNALCIPSSHGIVSHEGHRNDGCFHRQPPSPLYPPTKEGRAQSMYYSPYTSHTARGSSISTNNLQEESATTLSPMTVCCRDLKAKSSNCRDARMDRSEARDPESSCKPFSLPLLPTHVEASHLKDFSLGSKGYKNASLHLKATPHAYKNFIATQKNLRNEKSFPDSPLCQSTRCGSTDMSEVTTLERIGRRTSSCATFVDPVESSWPISRSLGVELDPLENEISFNQSGRRAETHLKTSKFRNYSPSASLERRTTPSKRSERRRASKIMKTLHTKQNSCEFPHAGISHGYKLKVHRLPPACACHLKISPRESPRASSTTILPCNQTKKPSFQWTDEHTLCAHSKGMGGQSSWRSHQMHLKPSTLISASAPPTASIPLSSTALPTNSVSVPDTYPSHLTPPVDDSSHENLFKERICSGDPWEEALRKKNTIFSFCLYPQDPQQYNFKEDREASLYCTQSSIRARAAITPLESSSCRLLPSPCISKHSPHFPAKPTSPPPAMSMQRTLLTIEKLLSSLQDRASTSSSNTIFPPSTGGAKEAFLTLPNTQPSSHQTPFQLPLKSDGQLSVEPFLLENTSPPPSLPFFKVSSRVANAEHASTVKPPHFISLPCLTVHPKESCAIQKQIHLLEPSTVQYTGPLEQPPPHFEPFPRRLTPFASCREPAVDTYEAKQVEINPTITSVRIYEPTSILLGDQLSKGGFGTVYKARIQGKCRAVKICYLRLQHSEYLVEQLSSYIREIVAYRLLKHDSIVRFFGICIENCALAIVTEYFPKGNLYNLLHKTHLAEPPLRLKWAIQLLEVVTFFHNHQPRILHGDLKTANLLLDNDMNLRVCDFGKTRIMEDAAKQLYSIYGSPRYMAPECFSKFSKVDQKADIWSLEMVFVL</sequence>
<dbReference type="InterPro" id="IPR011009">
    <property type="entry name" value="Kinase-like_dom_sf"/>
</dbReference>
<keyword evidence="1" id="KW-0808">Transferase</keyword>
<dbReference type="EMBL" id="JADAQX010000068">
    <property type="protein sequence ID" value="KAF8822267.1"/>
    <property type="molecule type" value="Genomic_DNA"/>
</dbReference>
<evidence type="ECO:0000256" key="1">
    <source>
        <dbReference type="ARBA" id="ARBA00022679"/>
    </source>
</evidence>
<evidence type="ECO:0000256" key="3">
    <source>
        <dbReference type="ARBA" id="ARBA00022777"/>
    </source>
</evidence>
<dbReference type="InterPro" id="IPR000719">
    <property type="entry name" value="Prot_kinase_dom"/>
</dbReference>
<evidence type="ECO:0000259" key="6">
    <source>
        <dbReference type="PROSITE" id="PS50011"/>
    </source>
</evidence>
<evidence type="ECO:0000256" key="4">
    <source>
        <dbReference type="ARBA" id="ARBA00022840"/>
    </source>
</evidence>
<evidence type="ECO:0000313" key="8">
    <source>
        <dbReference type="Proteomes" id="UP000823046"/>
    </source>
</evidence>
<name>A0ABQ7JE24_9APIC</name>
<dbReference type="Proteomes" id="UP000823046">
    <property type="component" value="Unassembled WGS sequence"/>
</dbReference>
<gene>
    <name evidence="7" type="ORF">IE077_004143</name>
</gene>
<keyword evidence="3" id="KW-0418">Kinase</keyword>
<dbReference type="InterPro" id="IPR008271">
    <property type="entry name" value="Ser/Thr_kinase_AS"/>
</dbReference>
<keyword evidence="4" id="KW-0067">ATP-binding</keyword>
<dbReference type="Gene3D" id="1.10.510.10">
    <property type="entry name" value="Transferase(Phosphotransferase) domain 1"/>
    <property type="match status" value="1"/>
</dbReference>
<dbReference type="InterPro" id="IPR051681">
    <property type="entry name" value="Ser/Thr_Kinases-Pseudokinases"/>
</dbReference>
<keyword evidence="8" id="KW-1185">Reference proteome</keyword>